<gene>
    <name evidence="1" type="ORF">PIB30_098880</name>
</gene>
<sequence>MGIKENIIRKNNREEGYHEELEMGAIMENANGSLRSKMDRMQYKRKTNHNGHGENGRRMDELGKCRDEFGKGNGRRLLLYRRLGKIGASKMPNEGCHGKGYVGSVMHEGGLHGKRKMWARKTTLCHAENVALSWVMERDQLRTRLEGQDVMLGMMWNLKQG</sequence>
<keyword evidence="2" id="KW-1185">Reference proteome</keyword>
<reference evidence="1 2" key="1">
    <citation type="journal article" date="2023" name="Plants (Basel)">
        <title>Bridging the Gap: Combining Genomics and Transcriptomics Approaches to Understand Stylosanthes scabra, an Orphan Legume from the Brazilian Caatinga.</title>
        <authorList>
            <person name="Ferreira-Neto J.R.C."/>
            <person name="da Silva M.D."/>
            <person name="Binneck E."/>
            <person name="de Melo N.F."/>
            <person name="da Silva R.H."/>
            <person name="de Melo A.L.T.M."/>
            <person name="Pandolfi V."/>
            <person name="Bustamante F.O."/>
            <person name="Brasileiro-Vidal A.C."/>
            <person name="Benko-Iseppon A.M."/>
        </authorList>
    </citation>
    <scope>NUCLEOTIDE SEQUENCE [LARGE SCALE GENOMIC DNA]</scope>
    <source>
        <tissue evidence="1">Leaves</tissue>
    </source>
</reference>
<dbReference type="Proteomes" id="UP001341840">
    <property type="component" value="Unassembled WGS sequence"/>
</dbReference>
<accession>A0ABU6SWZ3</accession>
<organism evidence="1 2">
    <name type="scientific">Stylosanthes scabra</name>
    <dbReference type="NCBI Taxonomy" id="79078"/>
    <lineage>
        <taxon>Eukaryota</taxon>
        <taxon>Viridiplantae</taxon>
        <taxon>Streptophyta</taxon>
        <taxon>Embryophyta</taxon>
        <taxon>Tracheophyta</taxon>
        <taxon>Spermatophyta</taxon>
        <taxon>Magnoliopsida</taxon>
        <taxon>eudicotyledons</taxon>
        <taxon>Gunneridae</taxon>
        <taxon>Pentapetalae</taxon>
        <taxon>rosids</taxon>
        <taxon>fabids</taxon>
        <taxon>Fabales</taxon>
        <taxon>Fabaceae</taxon>
        <taxon>Papilionoideae</taxon>
        <taxon>50 kb inversion clade</taxon>
        <taxon>dalbergioids sensu lato</taxon>
        <taxon>Dalbergieae</taxon>
        <taxon>Pterocarpus clade</taxon>
        <taxon>Stylosanthes</taxon>
    </lineage>
</organism>
<name>A0ABU6SWZ3_9FABA</name>
<proteinExistence type="predicted"/>
<protein>
    <submittedName>
        <fullName evidence="1">Uncharacterized protein</fullName>
    </submittedName>
</protein>
<dbReference type="EMBL" id="JASCZI010062996">
    <property type="protein sequence ID" value="MED6140977.1"/>
    <property type="molecule type" value="Genomic_DNA"/>
</dbReference>
<comment type="caution">
    <text evidence="1">The sequence shown here is derived from an EMBL/GenBank/DDBJ whole genome shotgun (WGS) entry which is preliminary data.</text>
</comment>
<evidence type="ECO:0000313" key="1">
    <source>
        <dbReference type="EMBL" id="MED6140977.1"/>
    </source>
</evidence>
<evidence type="ECO:0000313" key="2">
    <source>
        <dbReference type="Proteomes" id="UP001341840"/>
    </source>
</evidence>